<name>A0A1A8WMX5_PLAOA</name>
<dbReference type="InterPro" id="IPR022089">
    <property type="entry name" value="Plasmodium-antigen_C"/>
</dbReference>
<sequence length="85" mass="10320">MRLVLKKTNYDGYINNRREGRGGWKRYKANMEKEIISYWLKKSSKWKPSNWAKWVKSERGCLMEGKLKKLIDQCMVQYNYLTSTY</sequence>
<dbReference type="AlphaFoldDB" id="A0A1A8WMX5"/>
<gene>
    <name evidence="3" type="ORF">POVCU1_055250</name>
    <name evidence="2" type="ORF">POVCU2_0086840</name>
</gene>
<protein>
    <recommendedName>
        <fullName evidence="1">Tryptophan/threonine-rich plasmodium antigen C-terminal domain-containing protein</fullName>
    </recommendedName>
</protein>
<reference evidence="4 5" key="2">
    <citation type="submission" date="2016-05" db="EMBL/GenBank/DDBJ databases">
        <authorList>
            <person name="Naeem Raeece"/>
        </authorList>
    </citation>
    <scope>NUCLEOTIDE SEQUENCE [LARGE SCALE GENOMIC DNA]</scope>
</reference>
<evidence type="ECO:0000259" key="1">
    <source>
        <dbReference type="Pfam" id="PF12319"/>
    </source>
</evidence>
<dbReference type="EMBL" id="FLQV01001535">
    <property type="protein sequence ID" value="SBS99818.1"/>
    <property type="molecule type" value="Genomic_DNA"/>
</dbReference>
<dbReference type="Pfam" id="PF12319">
    <property type="entry name" value="TryThrA_C"/>
    <property type="match status" value="1"/>
</dbReference>
<evidence type="ECO:0000313" key="4">
    <source>
        <dbReference type="Proteomes" id="UP000078546"/>
    </source>
</evidence>
<accession>A0A1A8WMX5</accession>
<dbReference type="Proteomes" id="UP000078546">
    <property type="component" value="Unassembled WGS sequence"/>
</dbReference>
<evidence type="ECO:0000313" key="3">
    <source>
        <dbReference type="EMBL" id="SBS99818.1"/>
    </source>
</evidence>
<dbReference type="EMBL" id="FLQU01001729">
    <property type="protein sequence ID" value="SBS94238.1"/>
    <property type="molecule type" value="Genomic_DNA"/>
</dbReference>
<evidence type="ECO:0000313" key="2">
    <source>
        <dbReference type="EMBL" id="SBS94238.1"/>
    </source>
</evidence>
<proteinExistence type="predicted"/>
<organism evidence="2 5">
    <name type="scientific">Plasmodium ovale curtisi</name>
    <dbReference type="NCBI Taxonomy" id="864141"/>
    <lineage>
        <taxon>Eukaryota</taxon>
        <taxon>Sar</taxon>
        <taxon>Alveolata</taxon>
        <taxon>Apicomplexa</taxon>
        <taxon>Aconoidasida</taxon>
        <taxon>Haemosporida</taxon>
        <taxon>Plasmodiidae</taxon>
        <taxon>Plasmodium</taxon>
        <taxon>Plasmodium (Plasmodium)</taxon>
    </lineage>
</organism>
<evidence type="ECO:0000313" key="5">
    <source>
        <dbReference type="Proteomes" id="UP000078560"/>
    </source>
</evidence>
<reference evidence="2" key="1">
    <citation type="submission" date="2016-05" db="EMBL/GenBank/DDBJ databases">
        <authorList>
            <person name="Lavstsen T."/>
            <person name="Jespersen J.S."/>
        </authorList>
    </citation>
    <scope>NUCLEOTIDE SEQUENCE [LARGE SCALE GENOMIC DNA]</scope>
</reference>
<feature type="domain" description="Tryptophan/threonine-rich plasmodium antigen C-terminal" evidence="1">
    <location>
        <begin position="23"/>
        <end position="81"/>
    </location>
</feature>
<dbReference type="Proteomes" id="UP000078560">
    <property type="component" value="Unassembled WGS sequence"/>
</dbReference>